<dbReference type="GeneID" id="8859084"/>
<dbReference type="VEuPathDB" id="AmoebaDB:NAEGRDRAFT_61401"/>
<gene>
    <name evidence="1" type="ORF">NAEGRDRAFT_61401</name>
</gene>
<dbReference type="Proteomes" id="UP000006671">
    <property type="component" value="Unassembled WGS sequence"/>
</dbReference>
<dbReference type="EMBL" id="GG738845">
    <property type="protein sequence ID" value="EFC50761.1"/>
    <property type="molecule type" value="Genomic_DNA"/>
</dbReference>
<evidence type="ECO:0000313" key="2">
    <source>
        <dbReference type="Proteomes" id="UP000006671"/>
    </source>
</evidence>
<dbReference type="AlphaFoldDB" id="D2UYA2"/>
<dbReference type="KEGG" id="ngr:NAEGRDRAFT_61401"/>
<name>D2UYA2_NAEGR</name>
<proteinExistence type="predicted"/>
<accession>D2UYA2</accession>
<protein>
    <submittedName>
        <fullName evidence="1">Predicted protein</fullName>
    </submittedName>
</protein>
<evidence type="ECO:0000313" key="1">
    <source>
        <dbReference type="EMBL" id="EFC50761.1"/>
    </source>
</evidence>
<organism evidence="2">
    <name type="scientific">Naegleria gruberi</name>
    <name type="common">Amoeba</name>
    <dbReference type="NCBI Taxonomy" id="5762"/>
    <lineage>
        <taxon>Eukaryota</taxon>
        <taxon>Discoba</taxon>
        <taxon>Heterolobosea</taxon>
        <taxon>Tetramitia</taxon>
        <taxon>Eutetramitia</taxon>
        <taxon>Vahlkampfiidae</taxon>
        <taxon>Naegleria</taxon>
    </lineage>
</organism>
<keyword evidence="2" id="KW-1185">Reference proteome</keyword>
<dbReference type="RefSeq" id="XP_002683505.1">
    <property type="nucleotide sequence ID" value="XM_002683459.1"/>
</dbReference>
<reference evidence="1 2" key="1">
    <citation type="journal article" date="2010" name="Cell">
        <title>The genome of Naegleria gruberi illuminates early eukaryotic versatility.</title>
        <authorList>
            <person name="Fritz-Laylin L.K."/>
            <person name="Prochnik S.E."/>
            <person name="Ginger M.L."/>
            <person name="Dacks J.B."/>
            <person name="Carpenter M.L."/>
            <person name="Field M.C."/>
            <person name="Kuo A."/>
            <person name="Paredez A."/>
            <person name="Chapman J."/>
            <person name="Pham J."/>
            <person name="Shu S."/>
            <person name="Neupane R."/>
            <person name="Cipriano M."/>
            <person name="Mancuso J."/>
            <person name="Tu H."/>
            <person name="Salamov A."/>
            <person name="Lindquist E."/>
            <person name="Shapiro H."/>
            <person name="Lucas S."/>
            <person name="Grigoriev I.V."/>
            <person name="Cande W.Z."/>
            <person name="Fulton C."/>
            <person name="Rokhsar D.S."/>
            <person name="Dawson S.C."/>
        </authorList>
    </citation>
    <scope>NUCLEOTIDE SEQUENCE [LARGE SCALE GENOMIC DNA]</scope>
    <source>
        <strain evidence="1 2">NEG-M</strain>
    </source>
</reference>
<dbReference type="InParanoid" id="D2UYA2"/>
<dbReference type="OrthoDB" id="2096280at2759"/>
<dbReference type="OMA" id="AWEAGEQ"/>
<sequence>MSESGKIRDAFPQYKSFGASNEMLLRNKVSDSLVNAKYGYDTKNDPDSNYVPPTRFGKIESSNGAASDCIHPNEPPLVSYYKEKKEAIYKREPVGHSAKHTNFINNHAKGDSVFGIKTDYSESAKNILYPIDRYDQNEMEKERNELYKLSHQAWEAGEQVNRNYVWDKTPIRDPTHFRFGKVLEPEVDGAKKTVSTYYQAPTAGQLVHDEPVPNEDPLDGKVFGMTNKPDEWGSIDCIRGYGYGVDHNIDKGMRAPFLPGTEHMTFGIQNKKDIGATETLSYRTTVEERDKPLPKDELKEYVTLIVEEEGVDFELVYEYATEQCGGANMSINQFLDIFRQLYLS</sequence>